<dbReference type="PANTHER" id="PTHR43625">
    <property type="entry name" value="AFLATOXIN B1 ALDEHYDE REDUCTASE"/>
    <property type="match status" value="1"/>
</dbReference>
<dbReference type="GO" id="GO:0016491">
    <property type="term" value="F:oxidoreductase activity"/>
    <property type="evidence" value="ECO:0007669"/>
    <property type="project" value="UniProtKB-KW"/>
</dbReference>
<dbReference type="AlphaFoldDB" id="A0A290HU75"/>
<protein>
    <submittedName>
        <fullName evidence="3">General stress protein 69</fullName>
        <ecNumber evidence="3">1.1.1.-</ecNumber>
    </submittedName>
</protein>
<dbReference type="OrthoDB" id="5328358at2"/>
<evidence type="ECO:0000259" key="2">
    <source>
        <dbReference type="Pfam" id="PF00248"/>
    </source>
</evidence>
<feature type="domain" description="NADP-dependent oxidoreductase" evidence="2">
    <location>
        <begin position="16"/>
        <end position="313"/>
    </location>
</feature>
<dbReference type="SUPFAM" id="SSF51430">
    <property type="entry name" value="NAD(P)-linked oxidoreductase"/>
    <property type="match status" value="1"/>
</dbReference>
<dbReference type="CDD" id="cd19076">
    <property type="entry name" value="AKR_AKR13A_13D"/>
    <property type="match status" value="1"/>
</dbReference>
<dbReference type="RefSeq" id="WP_096047095.1">
    <property type="nucleotide sequence ID" value="NZ_CP023275.1"/>
</dbReference>
<dbReference type="PANTHER" id="PTHR43625:SF40">
    <property type="entry name" value="ALDO-KETO REDUCTASE YAKC [NADP(+)]"/>
    <property type="match status" value="1"/>
</dbReference>
<dbReference type="EMBL" id="CP023275">
    <property type="protein sequence ID" value="ATB70184.1"/>
    <property type="molecule type" value="Genomic_DNA"/>
</dbReference>
<dbReference type="InterPro" id="IPR050791">
    <property type="entry name" value="Aldo-Keto_reductase"/>
</dbReference>
<dbReference type="InterPro" id="IPR023210">
    <property type="entry name" value="NADP_OxRdtase_dom"/>
</dbReference>
<evidence type="ECO:0000313" key="3">
    <source>
        <dbReference type="EMBL" id="ATB70184.1"/>
    </source>
</evidence>
<keyword evidence="1 3" id="KW-0560">Oxidoreductase</keyword>
<evidence type="ECO:0000256" key="1">
    <source>
        <dbReference type="ARBA" id="ARBA00023002"/>
    </source>
</evidence>
<dbReference type="KEGG" id="sulj:SJPD1_2085"/>
<name>A0A290HU75_9BACT</name>
<dbReference type="InterPro" id="IPR036812">
    <property type="entry name" value="NAD(P)_OxRdtase_dom_sf"/>
</dbReference>
<reference evidence="4" key="1">
    <citation type="submission" date="2017-09" db="EMBL/GenBank/DDBJ databases">
        <title>The complete genome of Sulfurospirillum sp. JPD-1.</title>
        <authorList>
            <person name="Goris T."/>
        </authorList>
    </citation>
    <scope>NUCLEOTIDE SEQUENCE [LARGE SCALE GENOMIC DNA]</scope>
    <source>
        <strain evidence="4">JPD-1</strain>
    </source>
</reference>
<sequence>MNYKTLGRTDTKVSSIGLGCMGMSAAYGDRDDAESLATLHRALELGINFWDTADIYANGVNEELISKVLVENRDKIFLATKFGFRMRSKEGDSFVGGDIYIDGSPKYIKQAVEASLKRLKTDVIDLYYAHRIDPNIPVEETVGAVAELVKEGKVKYLGLSECTADDLKRAYAIHPITALQSEYSLLTRDVEKEILPLTKELGVTFVPFAPLSRGLITNKLEVNTLENNDFRKNLPRYNGEYLENNQKLSTAFSDFATSKNCTPAQLAIAWVMVQSDNIIPIPGTKKRKYLEENAGAVDVVLSASDLAIIEGIVKQYPNIGPRYSDRENKFVKKS</sequence>
<evidence type="ECO:0000313" key="4">
    <source>
        <dbReference type="Proteomes" id="UP000217349"/>
    </source>
</evidence>
<dbReference type="Pfam" id="PF00248">
    <property type="entry name" value="Aldo_ket_red"/>
    <property type="match status" value="1"/>
</dbReference>
<dbReference type="EC" id="1.1.1.-" evidence="3"/>
<dbReference type="Gene3D" id="3.20.20.100">
    <property type="entry name" value="NADP-dependent oxidoreductase domain"/>
    <property type="match status" value="1"/>
</dbReference>
<organism evidence="3 4">
    <name type="scientific">Sulfurospirillum diekertiae</name>
    <dbReference type="NCBI Taxonomy" id="1854492"/>
    <lineage>
        <taxon>Bacteria</taxon>
        <taxon>Pseudomonadati</taxon>
        <taxon>Campylobacterota</taxon>
        <taxon>Epsilonproteobacteria</taxon>
        <taxon>Campylobacterales</taxon>
        <taxon>Sulfurospirillaceae</taxon>
        <taxon>Sulfurospirillum</taxon>
    </lineage>
</organism>
<dbReference type="GO" id="GO:0005737">
    <property type="term" value="C:cytoplasm"/>
    <property type="evidence" value="ECO:0007669"/>
    <property type="project" value="TreeGrafter"/>
</dbReference>
<gene>
    <name evidence="3" type="ORF">SJPD1_2085</name>
</gene>
<accession>A0A290HU75</accession>
<dbReference type="Proteomes" id="UP000217349">
    <property type="component" value="Chromosome"/>
</dbReference>
<proteinExistence type="predicted"/>